<name>A0A7J5U638_9BACT</name>
<dbReference type="InterPro" id="IPR013783">
    <property type="entry name" value="Ig-like_fold"/>
</dbReference>
<dbReference type="EMBL" id="WELI01000001">
    <property type="protein sequence ID" value="KAB7733302.1"/>
    <property type="molecule type" value="Genomic_DNA"/>
</dbReference>
<dbReference type="AlphaFoldDB" id="A0A7J5U638"/>
<dbReference type="SMART" id="SM00642">
    <property type="entry name" value="Aamy"/>
    <property type="match status" value="1"/>
</dbReference>
<dbReference type="Gene3D" id="3.20.20.80">
    <property type="entry name" value="Glycosidases"/>
    <property type="match status" value="2"/>
</dbReference>
<evidence type="ECO:0000313" key="2">
    <source>
        <dbReference type="EMBL" id="KAB7733302.1"/>
    </source>
</evidence>
<feature type="domain" description="Glycosyl hydrolase family 13 catalytic" evidence="1">
    <location>
        <begin position="23"/>
        <end position="564"/>
    </location>
</feature>
<dbReference type="InterPro" id="IPR035986">
    <property type="entry name" value="PKD_dom_sf"/>
</dbReference>
<accession>A0A7J5U638</accession>
<evidence type="ECO:0000313" key="3">
    <source>
        <dbReference type="Proteomes" id="UP000488299"/>
    </source>
</evidence>
<dbReference type="Proteomes" id="UP000488299">
    <property type="component" value="Unassembled WGS sequence"/>
</dbReference>
<keyword evidence="3" id="KW-1185">Reference proteome</keyword>
<proteinExistence type="predicted"/>
<dbReference type="GO" id="GO:0005975">
    <property type="term" value="P:carbohydrate metabolic process"/>
    <property type="evidence" value="ECO:0007669"/>
    <property type="project" value="InterPro"/>
</dbReference>
<comment type="caution">
    <text evidence="2">The sequence shown here is derived from an EMBL/GenBank/DDBJ whole genome shotgun (WGS) entry which is preliminary data.</text>
</comment>
<dbReference type="SUPFAM" id="SSF49299">
    <property type="entry name" value="PKD domain"/>
    <property type="match status" value="1"/>
</dbReference>
<reference evidence="2 3" key="1">
    <citation type="submission" date="2019-10" db="EMBL/GenBank/DDBJ databases">
        <title>Rudanella paleaurantiibacter sp. nov., isolated from sludge.</title>
        <authorList>
            <person name="Xu S.Q."/>
        </authorList>
    </citation>
    <scope>NUCLEOTIDE SEQUENCE [LARGE SCALE GENOMIC DNA]</scope>
    <source>
        <strain evidence="2 3">HX-22-17</strain>
    </source>
</reference>
<protein>
    <submittedName>
        <fullName evidence="2">Alpha amylase</fullName>
    </submittedName>
</protein>
<dbReference type="Gene3D" id="2.60.40.10">
    <property type="entry name" value="Immunoglobulins"/>
    <property type="match status" value="1"/>
</dbReference>
<dbReference type="PANTHER" id="PTHR43447">
    <property type="entry name" value="ALPHA-AMYLASE"/>
    <property type="match status" value="1"/>
</dbReference>
<dbReference type="InterPro" id="IPR017853">
    <property type="entry name" value="GH"/>
</dbReference>
<sequence>MFQGWYWDYPKTGQSTTGPSGVSFNWSDTLRLKAPALSQAGFTHVWYPPFAGNGNRSGGYDPRDLFVGPSQTSLGTLPEIKSMVNSLTAVGITPVADMVYNHRDAGDLETNPAVKDYITTFASGNNPSCGFKRPFPSDRYRMVIPIGGSAAEGAGTYYIKMRSRGNIFNGAKYAFHATTNKIGGSRWSPVVTPDIDLTTSADVFQYTAQLGRNYLNRIDGNGDLDEFAVTVTANDFNATGDFLIIQAINYDSEYSDHLPIDIFYVPANGGGAYNVADFTNPFGAGYKLQFQTYTNFTNMPSGRGALDWNGFRPHFTSSSPAGWSQTTCLGPQWSMQSLDYFYDYDHNIPATKDLLVDWTKWAFDDLGSKGLRVDAVKHFEPSFMRTMLEEMRASGRTPNLVVGEWYGNNRAELKGWVDAVYSGMNTDTRNNVQVRVFDFALRDALKQALDNGADPRNAYFNSLRFATDGNSFGSGNNIVTFLNNHDFRSDNPTFGDALVHNNPDLGYAWILTNNQLGVPAVFYPDYYGYPARNTTYGNDVIGFNYHPVGLPALKPAIDKLIQVHKKYITGSTSMDLLNHFGGSNTAPAPNNYIQSSPNKVLVYQLNAAGSVGGKEVLVAINFDNQPLRVDHQITTRNGIQTGTRFGDVLGRSAFPFAVVDGQNRVYLELPAKSYSVWVQDAAPLSITLASTTVCAGESNTLTASVSGGTAPYQYQFSAGAVAVPGNNSVATASTAGVYSVTVTDALGLSATATVSTTVLQPTFAGAPTLSQTLVSGGQSLTLSYMANSAPGNCSFAANGPFWAEIASDSGFPTSTTLTPTTANPTQMVVTLPASLNAGQLYYLRVGYANAVYSPVASFVVSTTLTIVANQTAVCPGGQVQLDASGCPAPNVVVWSTGQTGPSIIVNPATTTTISASCVSAANARMASPNTVDGQLPVGNQQPVEQLLPTKSSTPSGNR</sequence>
<organism evidence="2 3">
    <name type="scientific">Rudanella paleaurantiibacter</name>
    <dbReference type="NCBI Taxonomy" id="2614655"/>
    <lineage>
        <taxon>Bacteria</taxon>
        <taxon>Pseudomonadati</taxon>
        <taxon>Bacteroidota</taxon>
        <taxon>Cytophagia</taxon>
        <taxon>Cytophagales</taxon>
        <taxon>Cytophagaceae</taxon>
        <taxon>Rudanella</taxon>
    </lineage>
</organism>
<evidence type="ECO:0000259" key="1">
    <source>
        <dbReference type="SMART" id="SM00642"/>
    </source>
</evidence>
<dbReference type="SUPFAM" id="SSF51445">
    <property type="entry name" value="(Trans)glycosidases"/>
    <property type="match status" value="1"/>
</dbReference>
<gene>
    <name evidence="2" type="ORF">F5984_02440</name>
</gene>
<dbReference type="InterPro" id="IPR006047">
    <property type="entry name" value="GH13_cat_dom"/>
</dbReference>